<dbReference type="EMBL" id="CP003130">
    <property type="protein sequence ID" value="AEU36589.1"/>
    <property type="molecule type" value="Genomic_DNA"/>
</dbReference>
<evidence type="ECO:0000256" key="1">
    <source>
        <dbReference type="ARBA" id="ARBA00004571"/>
    </source>
</evidence>
<organism evidence="8 9">
    <name type="scientific">Granulicella mallensis (strain ATCC BAA-1857 / DSM 23137 / MP5ACTX8)</name>
    <dbReference type="NCBI Taxonomy" id="682795"/>
    <lineage>
        <taxon>Bacteria</taxon>
        <taxon>Pseudomonadati</taxon>
        <taxon>Acidobacteriota</taxon>
        <taxon>Terriglobia</taxon>
        <taxon>Terriglobales</taxon>
        <taxon>Acidobacteriaceae</taxon>
        <taxon>Granulicella</taxon>
    </lineage>
</organism>
<dbReference type="GO" id="GO:0044718">
    <property type="term" value="P:siderophore transmembrane transport"/>
    <property type="evidence" value="ECO:0007669"/>
    <property type="project" value="TreeGrafter"/>
</dbReference>
<dbReference type="GO" id="GO:0009279">
    <property type="term" value="C:cell outer membrane"/>
    <property type="evidence" value="ECO:0007669"/>
    <property type="project" value="UniProtKB-SubCell"/>
</dbReference>
<protein>
    <submittedName>
        <fullName evidence="8">TonB-dependent receptor, plug</fullName>
    </submittedName>
</protein>
<dbReference type="SUPFAM" id="SSF56935">
    <property type="entry name" value="Porins"/>
    <property type="match status" value="1"/>
</dbReference>
<evidence type="ECO:0000313" key="9">
    <source>
        <dbReference type="Proteomes" id="UP000007113"/>
    </source>
</evidence>
<dbReference type="PANTHER" id="PTHR30069">
    <property type="entry name" value="TONB-DEPENDENT OUTER MEMBRANE RECEPTOR"/>
    <property type="match status" value="1"/>
</dbReference>
<dbReference type="Pfam" id="PF25183">
    <property type="entry name" value="OMP_b-brl_4"/>
    <property type="match status" value="1"/>
</dbReference>
<dbReference type="Gene3D" id="2.60.40.1120">
    <property type="entry name" value="Carboxypeptidase-like, regulatory domain"/>
    <property type="match status" value="1"/>
</dbReference>
<keyword evidence="5" id="KW-0472">Membrane</keyword>
<proteinExistence type="predicted"/>
<keyword evidence="2" id="KW-0813">Transport</keyword>
<dbReference type="InterPro" id="IPR008969">
    <property type="entry name" value="CarboxyPept-like_regulatory"/>
</dbReference>
<keyword evidence="8" id="KW-0675">Receptor</keyword>
<dbReference type="HOGENOM" id="CLU_006298_0_0_0"/>
<evidence type="ECO:0000256" key="5">
    <source>
        <dbReference type="ARBA" id="ARBA00023136"/>
    </source>
</evidence>
<dbReference type="InterPro" id="IPR057601">
    <property type="entry name" value="Oar-like_b-barrel"/>
</dbReference>
<evidence type="ECO:0000259" key="7">
    <source>
        <dbReference type="Pfam" id="PF25183"/>
    </source>
</evidence>
<feature type="domain" description="TonB-dependent transporter Oar-like beta-barrel" evidence="7">
    <location>
        <begin position="247"/>
        <end position="1118"/>
    </location>
</feature>
<gene>
    <name evidence="8" type="ordered locus">AciX8_2271</name>
</gene>
<dbReference type="InterPro" id="IPR036942">
    <property type="entry name" value="Beta-barrel_TonB_sf"/>
</dbReference>
<dbReference type="Pfam" id="PF13620">
    <property type="entry name" value="CarboxypepD_reg"/>
    <property type="match status" value="1"/>
</dbReference>
<evidence type="ECO:0000256" key="4">
    <source>
        <dbReference type="ARBA" id="ARBA00022692"/>
    </source>
</evidence>
<evidence type="ECO:0000313" key="8">
    <source>
        <dbReference type="EMBL" id="AEU36589.1"/>
    </source>
</evidence>
<dbReference type="Gene3D" id="2.40.170.20">
    <property type="entry name" value="TonB-dependent receptor, beta-barrel domain"/>
    <property type="match status" value="1"/>
</dbReference>
<dbReference type="GO" id="GO:0015344">
    <property type="term" value="F:siderophore uptake transmembrane transporter activity"/>
    <property type="evidence" value="ECO:0007669"/>
    <property type="project" value="TreeGrafter"/>
</dbReference>
<evidence type="ECO:0000256" key="3">
    <source>
        <dbReference type="ARBA" id="ARBA00022452"/>
    </source>
</evidence>
<dbReference type="Proteomes" id="UP000007113">
    <property type="component" value="Chromosome"/>
</dbReference>
<dbReference type="eggNOG" id="COG4771">
    <property type="taxonomic scope" value="Bacteria"/>
</dbReference>
<keyword evidence="3" id="KW-1134">Transmembrane beta strand</keyword>
<keyword evidence="6" id="KW-0998">Cell outer membrane</keyword>
<dbReference type="STRING" id="682795.AciX8_2271"/>
<dbReference type="InterPro" id="IPR039426">
    <property type="entry name" value="TonB-dep_rcpt-like"/>
</dbReference>
<reference evidence="8 9" key="1">
    <citation type="submission" date="2011-11" db="EMBL/GenBank/DDBJ databases">
        <title>Complete sequence of Granulicella mallensis MP5ACTX8.</title>
        <authorList>
            <consortium name="US DOE Joint Genome Institute"/>
            <person name="Lucas S."/>
            <person name="Copeland A."/>
            <person name="Lapidus A."/>
            <person name="Cheng J.-F."/>
            <person name="Goodwin L."/>
            <person name="Pitluck S."/>
            <person name="Peters L."/>
            <person name="Lu M."/>
            <person name="Detter J.C."/>
            <person name="Han C."/>
            <person name="Tapia R."/>
            <person name="Land M."/>
            <person name="Hauser L."/>
            <person name="Kyrpides N."/>
            <person name="Ivanova N."/>
            <person name="Mikhailova N."/>
            <person name="Pagani I."/>
            <person name="Rawat S."/>
            <person name="Mannisto M."/>
            <person name="Haggblom M."/>
            <person name="Woyke T."/>
        </authorList>
    </citation>
    <scope>NUCLEOTIDE SEQUENCE [LARGE SCALE GENOMIC DNA]</scope>
    <source>
        <strain evidence="9">ATCC BAA-1857 / DSM 23137 / MP5ACTX8</strain>
    </source>
</reference>
<dbReference type="PANTHER" id="PTHR30069:SF46">
    <property type="entry name" value="OAR PROTEIN"/>
    <property type="match status" value="1"/>
</dbReference>
<accession>G8NW77</accession>
<evidence type="ECO:0000256" key="6">
    <source>
        <dbReference type="ARBA" id="ARBA00023237"/>
    </source>
</evidence>
<evidence type="ECO:0000256" key="2">
    <source>
        <dbReference type="ARBA" id="ARBA00022448"/>
    </source>
</evidence>
<keyword evidence="9" id="KW-1185">Reference proteome</keyword>
<comment type="subcellular location">
    <subcellularLocation>
        <location evidence="1">Cell outer membrane</location>
        <topology evidence="1">Multi-pass membrane protein</topology>
    </subcellularLocation>
</comment>
<dbReference type="SUPFAM" id="SSF49464">
    <property type="entry name" value="Carboxypeptidase regulatory domain-like"/>
    <property type="match status" value="1"/>
</dbReference>
<sequence length="1125" mass="121323">MRLISISRRAVAFVRPVVLIALVSIGFNAVRVNAQNAASISGAVQDTQKAQIPGARVVAIRAETGDIHETNSDGSGFFSFPVLLPGHYNLKVEKDGFSPQVQSGVQIFTGGTTPVNFVLDPGQVEEHIDVQGDVALLQTATSAVSDVIENKTIVNYPLVDRRATQLQRLNGFVIGGGTGSGAYFAIAGGRGGNANYTVDGGTTQNLLQGVPTQMFDLPIDSLQEFSLSVSNYTADQGRSSGGIIQMTTKSGTNQLHGSAYIYYRSQNLQAIPEFAPISPITNKPINAPLSYKLFGASIGGPIKKGKTYFFFTYEGKVETTTSVLSLNVPTAAERTGDFSAISTPVIDPRTGKQAIGDNGALNVLPSSEIDPYGLKLASYYPLPNVPGAAINNNNFAANDSNVQLYNDYVVRIDHTFNERNSIYFRFLAQPDHENTLDVYPTAGTDGYGSLSHNFYYNPSATWNHAFTSALLNEARFTFTNRQGLSISHGVNSAAATQLALPGTNPTFFPGATLTGLAAIGNTSQQQRLQTPIISNEYTDNLSWQRGNHQLKFGVDYRTSADGDLYSPSAGGFFTFTPAGASANSAAGSLANLLLGVVNTATRQETEYLYSSAWSWGLYAQDNWHVNNKLTLNYGLRWDVDSPRYLENNRQNSFDTKAINPVSGTPGVITFSGINGQSRYANNFDDHLFGPRFGFAYTPREHTVVRGGAGILYPGEYDQATPIVLNTGFSNAVTINSPNSVAGTPAFLLKNNGTQGTGLAVFPTIAQLTPGYGAVAAPYTAPYIAPQFIAPKRLTGYLYQTNLDLQHEFAGNLLLDIGYLGTFGHHLASPFAESINQITPANLATLANGTATVKPQALRPFPQFSNVQNLYPDIGQSRYNGINIGVQKRYSHGFQYQLNYTYSKFIDNEESRSELAGYPGIDTYTDYYNPKDRFGLSGNDVRNRLIANGVLELPFGRGKLVNVQSGWLNEVVGGWSISGLAEIHSGTALSVIDATNNTGSYSDGVRPNLTGNPNGLSKSRSRAAKTAEWFDTSAFTQNAAYTFGNAPRTFGRGPDLVTADLTLLKRVAIHEQQGIEFRLEDFNAFNHANLGNPNTVFGNANFGKISTLQSGTTGSRTLQLAAHYTF</sequence>
<name>G8NW77_GRAMM</name>
<dbReference type="KEGG" id="gma:AciX8_2271"/>
<dbReference type="AlphaFoldDB" id="G8NW77"/>
<keyword evidence="4" id="KW-0812">Transmembrane</keyword>